<evidence type="ECO:0000313" key="3">
    <source>
        <dbReference type="Proteomes" id="UP000536624"/>
    </source>
</evidence>
<evidence type="ECO:0000313" key="2">
    <source>
        <dbReference type="EMBL" id="NIY69484.1"/>
    </source>
</evidence>
<gene>
    <name evidence="2" type="ORF">SMALB_7608</name>
</gene>
<comment type="caution">
    <text evidence="2">The sequence shown here is derived from an EMBL/GenBank/DDBJ whole genome shotgun (WGS) entry which is preliminary data.</text>
</comment>
<dbReference type="RefSeq" id="WP_167504704.1">
    <property type="nucleotide sequence ID" value="NZ_JAALLH010000002.1"/>
</dbReference>
<sequence>MPHLILALAALRDHADHVRRRARDDAGYTTETIVVTALLAILALTTVGIITAKVLGKAHSIDLG</sequence>
<keyword evidence="1" id="KW-0472">Membrane</keyword>
<organism evidence="2 3">
    <name type="scientific">Streptomyces malaysiensis</name>
    <dbReference type="NCBI Taxonomy" id="92644"/>
    <lineage>
        <taxon>Bacteria</taxon>
        <taxon>Bacillati</taxon>
        <taxon>Actinomycetota</taxon>
        <taxon>Actinomycetes</taxon>
        <taxon>Kitasatosporales</taxon>
        <taxon>Streptomycetaceae</taxon>
        <taxon>Streptomyces</taxon>
        <taxon>Streptomyces violaceusniger group</taxon>
    </lineage>
</organism>
<keyword evidence="1" id="KW-0812">Transmembrane</keyword>
<feature type="transmembrane region" description="Helical" evidence="1">
    <location>
        <begin position="31"/>
        <end position="55"/>
    </location>
</feature>
<accession>A0A7X5XAB8</accession>
<dbReference type="EMBL" id="JAALLH010000002">
    <property type="protein sequence ID" value="NIY69484.1"/>
    <property type="molecule type" value="Genomic_DNA"/>
</dbReference>
<reference evidence="2 3" key="1">
    <citation type="submission" date="2020-02" db="EMBL/GenBank/DDBJ databases">
        <title>Streptomyces malaysiensis DSM14702 (JHCC583434, PFL_A843) Genome sequencing and assembly.</title>
        <authorList>
            <person name="Samborskyy M."/>
        </authorList>
    </citation>
    <scope>NUCLEOTIDE SEQUENCE [LARGE SCALE GENOMIC DNA]</scope>
    <source>
        <strain evidence="2 3">DSM 14702</strain>
    </source>
</reference>
<keyword evidence="1" id="KW-1133">Transmembrane helix</keyword>
<protein>
    <submittedName>
        <fullName evidence="2">Uncharacterized protein</fullName>
    </submittedName>
</protein>
<dbReference type="Proteomes" id="UP000536624">
    <property type="component" value="Unassembled WGS sequence"/>
</dbReference>
<dbReference type="AlphaFoldDB" id="A0A7X5XAB8"/>
<evidence type="ECO:0000256" key="1">
    <source>
        <dbReference type="SAM" id="Phobius"/>
    </source>
</evidence>
<name>A0A7X5XAB8_STRMQ</name>
<proteinExistence type="predicted"/>